<dbReference type="PANTHER" id="PTHR43294">
    <property type="entry name" value="SODIUM/POTASSIUM-TRANSPORTING ATPASE SUBUNIT ALPHA"/>
    <property type="match status" value="1"/>
</dbReference>
<keyword evidence="3" id="KW-1003">Cell membrane</keyword>
<dbReference type="InterPro" id="IPR008250">
    <property type="entry name" value="ATPase_P-typ_transduc_dom_A_sf"/>
</dbReference>
<comment type="caution">
    <text evidence="12">The sequence shown here is derived from an EMBL/GenBank/DDBJ whole genome shotgun (WGS) entry which is preliminary data.</text>
</comment>
<dbReference type="SUPFAM" id="SSF81665">
    <property type="entry name" value="Calcium ATPase, transmembrane domain M"/>
    <property type="match status" value="1"/>
</dbReference>
<feature type="domain" description="Cation-transporting P-type ATPase N-terminal" evidence="11">
    <location>
        <begin position="3"/>
        <end position="64"/>
    </location>
</feature>
<evidence type="ECO:0000256" key="8">
    <source>
        <dbReference type="ARBA" id="ARBA00022989"/>
    </source>
</evidence>
<dbReference type="Pfam" id="PF13246">
    <property type="entry name" value="Cation_ATPase"/>
    <property type="match status" value="1"/>
</dbReference>
<feature type="transmembrane region" description="Helical" evidence="10">
    <location>
        <begin position="808"/>
        <end position="830"/>
    </location>
</feature>
<dbReference type="InterPro" id="IPR006068">
    <property type="entry name" value="ATPase_P-typ_cation-transptr_C"/>
</dbReference>
<dbReference type="SUPFAM" id="SSF81653">
    <property type="entry name" value="Calcium ATPase, transduction domain A"/>
    <property type="match status" value="1"/>
</dbReference>
<dbReference type="Gene3D" id="3.40.1110.10">
    <property type="entry name" value="Calcium-transporting ATPase, cytoplasmic domain N"/>
    <property type="match status" value="1"/>
</dbReference>
<feature type="transmembrane region" description="Helical" evidence="10">
    <location>
        <begin position="68"/>
        <end position="84"/>
    </location>
</feature>
<dbReference type="InterPro" id="IPR018303">
    <property type="entry name" value="ATPase_P-typ_P_site"/>
</dbReference>
<dbReference type="InterPro" id="IPR059000">
    <property type="entry name" value="ATPase_P-type_domA"/>
</dbReference>
<feature type="transmembrane region" description="Helical" evidence="10">
    <location>
        <begin position="44"/>
        <end position="62"/>
    </location>
</feature>
<keyword evidence="4 10" id="KW-0812">Transmembrane</keyword>
<evidence type="ECO:0000313" key="13">
    <source>
        <dbReference type="Proteomes" id="UP000630149"/>
    </source>
</evidence>
<evidence type="ECO:0000256" key="7">
    <source>
        <dbReference type="ARBA" id="ARBA00022967"/>
    </source>
</evidence>
<dbReference type="SFLD" id="SFLDS00003">
    <property type="entry name" value="Haloacid_Dehalogenase"/>
    <property type="match status" value="1"/>
</dbReference>
<protein>
    <submittedName>
        <fullName evidence="12">Calcium-transporting ATPase</fullName>
    </submittedName>
</protein>
<dbReference type="Pfam" id="PF00122">
    <property type="entry name" value="E1-E2_ATPase"/>
    <property type="match status" value="1"/>
</dbReference>
<feature type="transmembrane region" description="Helical" evidence="10">
    <location>
        <begin position="776"/>
        <end position="796"/>
    </location>
</feature>
<evidence type="ECO:0000256" key="3">
    <source>
        <dbReference type="ARBA" id="ARBA00022475"/>
    </source>
</evidence>
<evidence type="ECO:0000259" key="11">
    <source>
        <dbReference type="SMART" id="SM00831"/>
    </source>
</evidence>
<reference evidence="12" key="1">
    <citation type="journal article" date="2014" name="Int. J. Syst. Evol. Microbiol.">
        <title>Complete genome sequence of Corynebacterium casei LMG S-19264T (=DSM 44701T), isolated from a smear-ripened cheese.</title>
        <authorList>
            <consortium name="US DOE Joint Genome Institute (JGI-PGF)"/>
            <person name="Walter F."/>
            <person name="Albersmeier A."/>
            <person name="Kalinowski J."/>
            <person name="Ruckert C."/>
        </authorList>
    </citation>
    <scope>NUCLEOTIDE SEQUENCE</scope>
    <source>
        <strain evidence="12">JCM 13919</strain>
    </source>
</reference>
<evidence type="ECO:0000256" key="9">
    <source>
        <dbReference type="ARBA" id="ARBA00023136"/>
    </source>
</evidence>
<dbReference type="Gene3D" id="3.40.50.1000">
    <property type="entry name" value="HAD superfamily/HAD-like"/>
    <property type="match status" value="1"/>
</dbReference>
<keyword evidence="5" id="KW-0547">Nucleotide-binding</keyword>
<keyword evidence="6" id="KW-0067">ATP-binding</keyword>
<evidence type="ECO:0000256" key="10">
    <source>
        <dbReference type="SAM" id="Phobius"/>
    </source>
</evidence>
<evidence type="ECO:0000256" key="2">
    <source>
        <dbReference type="ARBA" id="ARBA00005675"/>
    </source>
</evidence>
<dbReference type="SMART" id="SM00831">
    <property type="entry name" value="Cation_ATPase_N"/>
    <property type="match status" value="1"/>
</dbReference>
<gene>
    <name evidence="12" type="primary">yloB</name>
    <name evidence="12" type="ORF">GCM10007966_13420</name>
</gene>
<reference evidence="12" key="2">
    <citation type="submission" date="2020-09" db="EMBL/GenBank/DDBJ databases">
        <authorList>
            <person name="Sun Q."/>
            <person name="Ohkuma M."/>
        </authorList>
    </citation>
    <scope>NUCLEOTIDE SEQUENCE</scope>
    <source>
        <strain evidence="12">JCM 13919</strain>
    </source>
</reference>
<keyword evidence="8 10" id="KW-1133">Transmembrane helix</keyword>
<evidence type="ECO:0000313" key="12">
    <source>
        <dbReference type="EMBL" id="GGI86130.1"/>
    </source>
</evidence>
<evidence type="ECO:0000256" key="4">
    <source>
        <dbReference type="ARBA" id="ARBA00022692"/>
    </source>
</evidence>
<proteinExistence type="inferred from homology"/>
<feature type="transmembrane region" description="Helical" evidence="10">
    <location>
        <begin position="262"/>
        <end position="285"/>
    </location>
</feature>
<dbReference type="PRINTS" id="PR00119">
    <property type="entry name" value="CATATPASE"/>
</dbReference>
<dbReference type="InterPro" id="IPR044492">
    <property type="entry name" value="P_typ_ATPase_HD_dom"/>
</dbReference>
<organism evidence="12 13">
    <name type="scientific">Legionella impletisoli</name>
    <dbReference type="NCBI Taxonomy" id="343510"/>
    <lineage>
        <taxon>Bacteria</taxon>
        <taxon>Pseudomonadati</taxon>
        <taxon>Pseudomonadota</taxon>
        <taxon>Gammaproteobacteria</taxon>
        <taxon>Legionellales</taxon>
        <taxon>Legionellaceae</taxon>
        <taxon>Legionella</taxon>
    </lineage>
</organism>
<dbReference type="Pfam" id="PF00689">
    <property type="entry name" value="Cation_ATPase_C"/>
    <property type="match status" value="1"/>
</dbReference>
<dbReference type="AlphaFoldDB" id="A0A917JVU6"/>
<dbReference type="GO" id="GO:0016887">
    <property type="term" value="F:ATP hydrolysis activity"/>
    <property type="evidence" value="ECO:0007669"/>
    <property type="project" value="InterPro"/>
</dbReference>
<dbReference type="InterPro" id="IPR023214">
    <property type="entry name" value="HAD_sf"/>
</dbReference>
<dbReference type="SFLD" id="SFLDG00002">
    <property type="entry name" value="C1.7:_P-type_atpase_like"/>
    <property type="match status" value="1"/>
</dbReference>
<sequence length="873" mass="95604">MQAWHAKSVGKTKTILAESSKDHGPNELQQVKSTHWYTMLARQFFNILILVLVLATILSFFLGDMIDAIAILAIVLFNGLLGFIQEWKAENAINELKEMLSPKCKIIKDGEETVVDAKSLKPGDCVLLNAGDVVPADVRLTQSANLTVNEAALTGESAPIAKKTEALSEDTPLTERNNMAFMGTHVVSGRARGLVVEIGMNTQFGRIAELTERVSETKTRLQKELSVLGKQFGVIALLISSLVVIVGILSGRGIMDMFMTGISLAVSAIPEGLPAVVTIALALGVRAMARKKALLRQLQAAETLGAVSIICTDKTGTLTKNEMKVQKVWQANATYTITGSGYNPSGTFEKDNEPIAPETHSDLMALIETARTCNNARIKQEDDKKIWKAVGSPDEAALMVMAMKANLEQEPDEEILDEFSFDSNRKRMSVVVNHNSESIVHVKGAPEVILSLSTRYLLDGEQKELTDDMRKSIEKAYSELAEEGLRTLALAMKKSQKEEKFTANKAERELTFLGMVGLVDPPREEVPKAIEKAKLAGIQVMMITGDSPITAKAIASQIGLEVDKIVTSSDVQDLSDDELSKLLQTKVLFARTVPEDKLRIVKLLQSQDQLAAMTGDGVNDAPALKQADIGIAMGIRGTDVAKSVADIVLTDDNFASIIAAVQEGRRQYSNIQKFVLFLASSNMGEVLAILINIFMGGPLIMVPIQILWINLVTDSATAISLSVEQPETDIMKHPPRKINQPIFSWNSFMLLVLFGAYIGMVAYLLYRFYLNESYELANTVAFTAIAVMANIHALNFRNLQRPIAEIGWLSNPWLLLAIASMIGLQLLAIYMPPLQVVLHTTALSASEWGVIILSALPLFLIPECVKWLWNRTS</sequence>
<dbReference type="NCBIfam" id="TIGR01494">
    <property type="entry name" value="ATPase_P-type"/>
    <property type="match status" value="4"/>
</dbReference>
<dbReference type="EMBL" id="BMOB01000005">
    <property type="protein sequence ID" value="GGI86130.1"/>
    <property type="molecule type" value="Genomic_DNA"/>
</dbReference>
<comment type="subcellular location">
    <subcellularLocation>
        <location evidence="1">Cell membrane</location>
        <topology evidence="1">Multi-pass membrane protein</topology>
    </subcellularLocation>
</comment>
<dbReference type="GO" id="GO:0005886">
    <property type="term" value="C:plasma membrane"/>
    <property type="evidence" value="ECO:0007669"/>
    <property type="project" value="UniProtKB-SubCell"/>
</dbReference>
<dbReference type="GO" id="GO:0005524">
    <property type="term" value="F:ATP binding"/>
    <property type="evidence" value="ECO:0007669"/>
    <property type="project" value="UniProtKB-KW"/>
</dbReference>
<feature type="transmembrane region" description="Helical" evidence="10">
    <location>
        <begin position="700"/>
        <end position="721"/>
    </location>
</feature>
<dbReference type="InterPro" id="IPR023299">
    <property type="entry name" value="ATPase_P-typ_cyto_dom_N"/>
</dbReference>
<dbReference type="PANTHER" id="PTHR43294:SF21">
    <property type="entry name" value="CATION TRANSPORTING ATPASE"/>
    <property type="match status" value="1"/>
</dbReference>
<feature type="transmembrane region" description="Helical" evidence="10">
    <location>
        <begin position="232"/>
        <end position="250"/>
    </location>
</feature>
<feature type="transmembrane region" description="Helical" evidence="10">
    <location>
        <begin position="742"/>
        <end position="764"/>
    </location>
</feature>
<dbReference type="RefSeq" id="WP_131776756.1">
    <property type="nucleotide sequence ID" value="NZ_BMOB01000005.1"/>
</dbReference>
<dbReference type="InterPro" id="IPR023298">
    <property type="entry name" value="ATPase_P-typ_TM_dom_sf"/>
</dbReference>
<dbReference type="SUPFAM" id="SSF56784">
    <property type="entry name" value="HAD-like"/>
    <property type="match status" value="1"/>
</dbReference>
<dbReference type="SFLD" id="SFLDF00027">
    <property type="entry name" value="p-type_atpase"/>
    <property type="match status" value="1"/>
</dbReference>
<dbReference type="PRINTS" id="PR00120">
    <property type="entry name" value="HATPASE"/>
</dbReference>
<feature type="transmembrane region" description="Helical" evidence="10">
    <location>
        <begin position="674"/>
        <end position="694"/>
    </location>
</feature>
<dbReference type="GO" id="GO:0015662">
    <property type="term" value="F:P-type ion transporter activity"/>
    <property type="evidence" value="ECO:0007669"/>
    <property type="project" value="UniProtKB-ARBA"/>
</dbReference>
<dbReference type="InterPro" id="IPR050510">
    <property type="entry name" value="Cation_transp_ATPase_P-type"/>
</dbReference>
<dbReference type="InterPro" id="IPR001757">
    <property type="entry name" value="P_typ_ATPase"/>
</dbReference>
<dbReference type="PROSITE" id="PS00154">
    <property type="entry name" value="ATPASE_E1_E2"/>
    <property type="match status" value="1"/>
</dbReference>
<evidence type="ECO:0000256" key="1">
    <source>
        <dbReference type="ARBA" id="ARBA00004651"/>
    </source>
</evidence>
<evidence type="ECO:0000256" key="6">
    <source>
        <dbReference type="ARBA" id="ARBA00022840"/>
    </source>
</evidence>
<accession>A0A917JVU6</accession>
<dbReference type="Proteomes" id="UP000630149">
    <property type="component" value="Unassembled WGS sequence"/>
</dbReference>
<dbReference type="OrthoDB" id="9814270at2"/>
<name>A0A917JVU6_9GAMM</name>
<feature type="transmembrane region" description="Helical" evidence="10">
    <location>
        <begin position="850"/>
        <end position="869"/>
    </location>
</feature>
<keyword evidence="7" id="KW-1278">Translocase</keyword>
<evidence type="ECO:0000256" key="5">
    <source>
        <dbReference type="ARBA" id="ARBA00022741"/>
    </source>
</evidence>
<dbReference type="Gene3D" id="1.20.1110.10">
    <property type="entry name" value="Calcium-transporting ATPase, transmembrane domain"/>
    <property type="match status" value="1"/>
</dbReference>
<dbReference type="SUPFAM" id="SSF81660">
    <property type="entry name" value="Metal cation-transporting ATPase, ATP-binding domain N"/>
    <property type="match status" value="1"/>
</dbReference>
<dbReference type="InterPro" id="IPR036412">
    <property type="entry name" value="HAD-like_sf"/>
</dbReference>
<dbReference type="InterPro" id="IPR004014">
    <property type="entry name" value="ATPase_P-typ_cation-transptr_N"/>
</dbReference>
<keyword evidence="13" id="KW-1185">Reference proteome</keyword>
<dbReference type="FunFam" id="3.40.50.1000:FF:000083">
    <property type="entry name" value="Sodium/potassium-transporting ATPase subunit alpha"/>
    <property type="match status" value="1"/>
</dbReference>
<keyword evidence="9 10" id="KW-0472">Membrane</keyword>
<comment type="similarity">
    <text evidence="2">Belongs to the cation transport ATPase (P-type) (TC 3.A.3) family. Type IIA subfamily.</text>
</comment>
<dbReference type="Gene3D" id="2.70.150.10">
    <property type="entry name" value="Calcium-transporting ATPase, cytoplasmic transduction domain A"/>
    <property type="match status" value="1"/>
</dbReference>
<dbReference type="Pfam" id="PF00690">
    <property type="entry name" value="Cation_ATPase_N"/>
    <property type="match status" value="1"/>
</dbReference>